<dbReference type="Gene3D" id="3.40.640.10">
    <property type="entry name" value="Type I PLP-dependent aspartate aminotransferase-like (Major domain)"/>
    <property type="match status" value="1"/>
</dbReference>
<dbReference type="Gene3D" id="3.90.1150.10">
    <property type="entry name" value="Aspartate Aminotransferase, domain 1"/>
    <property type="match status" value="1"/>
</dbReference>
<dbReference type="Proteomes" id="UP000649617">
    <property type="component" value="Unassembled WGS sequence"/>
</dbReference>
<dbReference type="PIRSF" id="PIRSF000524">
    <property type="entry name" value="SPT"/>
    <property type="match status" value="1"/>
</dbReference>
<name>A0A812J8S8_SYMPI</name>
<dbReference type="Pfam" id="PF00266">
    <property type="entry name" value="Aminotran_5"/>
    <property type="match status" value="1"/>
</dbReference>
<evidence type="ECO:0000256" key="3">
    <source>
        <dbReference type="ARBA" id="ARBA00013049"/>
    </source>
</evidence>
<dbReference type="PANTHER" id="PTHR21152:SF40">
    <property type="entry name" value="ALANINE--GLYOXYLATE AMINOTRANSFERASE"/>
    <property type="match status" value="1"/>
</dbReference>
<evidence type="ECO:0000313" key="8">
    <source>
        <dbReference type="Proteomes" id="UP000649617"/>
    </source>
</evidence>
<dbReference type="GO" id="GO:0008453">
    <property type="term" value="F:alanine-glyoxylate transaminase activity"/>
    <property type="evidence" value="ECO:0007669"/>
    <property type="project" value="UniProtKB-EC"/>
</dbReference>
<dbReference type="OrthoDB" id="7403325at2759"/>
<evidence type="ECO:0000256" key="1">
    <source>
        <dbReference type="ARBA" id="ARBA00001933"/>
    </source>
</evidence>
<dbReference type="InterPro" id="IPR015424">
    <property type="entry name" value="PyrdxlP-dep_Trfase"/>
</dbReference>
<dbReference type="InterPro" id="IPR015422">
    <property type="entry name" value="PyrdxlP-dep_Trfase_small"/>
</dbReference>
<dbReference type="EMBL" id="CAJNIZ010001826">
    <property type="protein sequence ID" value="CAE7200544.1"/>
    <property type="molecule type" value="Genomic_DNA"/>
</dbReference>
<dbReference type="GO" id="GO:0004760">
    <property type="term" value="F:L-serine-pyruvate transaminase activity"/>
    <property type="evidence" value="ECO:0007669"/>
    <property type="project" value="TreeGrafter"/>
</dbReference>
<dbReference type="GO" id="GO:0019265">
    <property type="term" value="P:glycine biosynthetic process, by transamination of glyoxylate"/>
    <property type="evidence" value="ECO:0007669"/>
    <property type="project" value="TreeGrafter"/>
</dbReference>
<comment type="similarity">
    <text evidence="2">Belongs to the class-V pyridoxal-phosphate-dependent aminotransferase family.</text>
</comment>
<dbReference type="PANTHER" id="PTHR21152">
    <property type="entry name" value="AMINOTRANSFERASE CLASS V"/>
    <property type="match status" value="1"/>
</dbReference>
<accession>A0A812J8S8</accession>
<dbReference type="InterPro" id="IPR015421">
    <property type="entry name" value="PyrdxlP-dep_Trfase_major"/>
</dbReference>
<organism evidence="7 8">
    <name type="scientific">Symbiodinium pilosum</name>
    <name type="common">Dinoflagellate</name>
    <dbReference type="NCBI Taxonomy" id="2952"/>
    <lineage>
        <taxon>Eukaryota</taxon>
        <taxon>Sar</taxon>
        <taxon>Alveolata</taxon>
        <taxon>Dinophyceae</taxon>
        <taxon>Suessiales</taxon>
        <taxon>Symbiodiniaceae</taxon>
        <taxon>Symbiodinium</taxon>
    </lineage>
</organism>
<dbReference type="GO" id="GO:0005777">
    <property type="term" value="C:peroxisome"/>
    <property type="evidence" value="ECO:0007669"/>
    <property type="project" value="TreeGrafter"/>
</dbReference>
<sequence length="363" mass="39374">MSTKFQKVMRDVAATLKSVYNAHSAVLLPGSGTFAMEAAARHFGAKRKCLVIRNGYFSYRWSQIFEAGSLPAKEIVLKARPVERGSMPMYAPPPLEEVIAAIEDECPNTVFAPHVETSSGIMLPDEYIQAVAEAVHNIGGLLVLDCIASGCIWVDMQRLGVDVLISAPQKGWSGPASSGIVLLSKLARAHLDSSSTDSFALDLRKWAAVMEAYQNGGHMYHTTMPTDAITRFRDVQQELAAYGFERARREQLELGDMVRNMLKRHGYKSVAADGFAAPGVVVAYTQDPDLKSGAKFAALGIQIAAGVPLMVDHFTQSAAFQTFRLGLFGIDKLRSIPSTAAQLERAICEIHDATTPVATSARL</sequence>
<proteinExistence type="inferred from homology"/>
<evidence type="ECO:0000256" key="5">
    <source>
        <dbReference type="PIRSR" id="PIRSR000524-50"/>
    </source>
</evidence>
<keyword evidence="8" id="KW-1185">Reference proteome</keyword>
<evidence type="ECO:0000256" key="2">
    <source>
        <dbReference type="ARBA" id="ARBA00009236"/>
    </source>
</evidence>
<evidence type="ECO:0000259" key="6">
    <source>
        <dbReference type="Pfam" id="PF00266"/>
    </source>
</evidence>
<protein>
    <recommendedName>
        <fullName evidence="3">alanine--glyoxylate transaminase</fullName>
        <ecNumber evidence="3">2.6.1.44</ecNumber>
    </recommendedName>
</protein>
<gene>
    <name evidence="7" type="primary">AGXT</name>
    <name evidence="7" type="ORF">SPIL2461_LOCUS1790</name>
</gene>
<dbReference type="SUPFAM" id="SSF53383">
    <property type="entry name" value="PLP-dependent transferases"/>
    <property type="match status" value="1"/>
</dbReference>
<reference evidence="7" key="1">
    <citation type="submission" date="2021-02" db="EMBL/GenBank/DDBJ databases">
        <authorList>
            <person name="Dougan E. K."/>
            <person name="Rhodes N."/>
            <person name="Thang M."/>
            <person name="Chan C."/>
        </authorList>
    </citation>
    <scope>NUCLEOTIDE SEQUENCE</scope>
</reference>
<feature type="modified residue" description="N6-(pyridoxal phosphate)lysine" evidence="5">
    <location>
        <position position="170"/>
    </location>
</feature>
<comment type="caution">
    <text evidence="7">The sequence shown here is derived from an EMBL/GenBank/DDBJ whole genome shotgun (WGS) entry which is preliminary data.</text>
</comment>
<dbReference type="AlphaFoldDB" id="A0A812J8S8"/>
<dbReference type="InterPro" id="IPR000192">
    <property type="entry name" value="Aminotrans_V_dom"/>
</dbReference>
<dbReference type="InterPro" id="IPR024169">
    <property type="entry name" value="SP_NH2Trfase/AEP_transaminase"/>
</dbReference>
<feature type="domain" description="Aminotransferase class V" evidence="6">
    <location>
        <begin position="2"/>
        <end position="264"/>
    </location>
</feature>
<keyword evidence="4 5" id="KW-0663">Pyridoxal phosphate</keyword>
<evidence type="ECO:0000256" key="4">
    <source>
        <dbReference type="ARBA" id="ARBA00022898"/>
    </source>
</evidence>
<dbReference type="EC" id="2.6.1.44" evidence="3"/>
<evidence type="ECO:0000313" key="7">
    <source>
        <dbReference type="EMBL" id="CAE7200544.1"/>
    </source>
</evidence>
<comment type="cofactor">
    <cofactor evidence="1 5">
        <name>pyridoxal 5'-phosphate</name>
        <dbReference type="ChEBI" id="CHEBI:597326"/>
    </cofactor>
</comment>